<accession>A0A1U7CMG6</accession>
<keyword evidence="1" id="KW-0472">Membrane</keyword>
<keyword evidence="1" id="KW-0812">Transmembrane</keyword>
<dbReference type="AlphaFoldDB" id="A0A1U7CMG6"/>
<name>A0A1U7CMG6_9BACT</name>
<keyword evidence="1" id="KW-1133">Transmembrane helix</keyword>
<sequence>MKLPRLSVNSVMIVVFAVAVDCMAIRSIRIRPGVLTGALDVLLLGTLPMANILAVVLTRLVWRRDQTRPFRLGFVVVGLLAVLGTAVGLKPLLSYLESVLVSTTLGDWLESSEIGAMVVAYGVIPGLLLLLQLLAALTGGSLARKFAAKVEAAPAVASPRRLRLGALSTMTILLAAPALVTEGTLRWKIDSMTFRHRVGAKAVIDVKVFNGWRVALRDGSTFLLPNGSEVRVDDDSQPSSLAGIRTSTGEQFGDHRAVRVTLLDGEWTGEPTSVPRQLLRAVR</sequence>
<evidence type="ECO:0000313" key="2">
    <source>
        <dbReference type="EMBL" id="APW60130.1"/>
    </source>
</evidence>
<reference evidence="3" key="1">
    <citation type="submission" date="2016-12" db="EMBL/GenBank/DDBJ databases">
        <title>Comparative genomics of four Isosphaeraceae planctomycetes: a common pool of plasmids and glycoside hydrolase genes.</title>
        <authorList>
            <person name="Ivanova A."/>
        </authorList>
    </citation>
    <scope>NUCLEOTIDE SEQUENCE [LARGE SCALE GENOMIC DNA]</scope>
    <source>
        <strain evidence="3">PX4</strain>
    </source>
</reference>
<feature type="transmembrane region" description="Helical" evidence="1">
    <location>
        <begin position="41"/>
        <end position="62"/>
    </location>
</feature>
<keyword evidence="3" id="KW-1185">Reference proteome</keyword>
<proteinExistence type="predicted"/>
<evidence type="ECO:0000256" key="1">
    <source>
        <dbReference type="SAM" id="Phobius"/>
    </source>
</evidence>
<feature type="transmembrane region" description="Helical" evidence="1">
    <location>
        <begin position="7"/>
        <end position="29"/>
    </location>
</feature>
<dbReference type="Proteomes" id="UP000186309">
    <property type="component" value="Chromosome"/>
</dbReference>
<gene>
    <name evidence="2" type="ORF">BSF38_01594</name>
</gene>
<dbReference type="KEGG" id="pbor:BSF38_01594"/>
<feature type="transmembrane region" description="Helical" evidence="1">
    <location>
        <begin position="74"/>
        <end position="94"/>
    </location>
</feature>
<organism evidence="2 3">
    <name type="scientific">Paludisphaera borealis</name>
    <dbReference type="NCBI Taxonomy" id="1387353"/>
    <lineage>
        <taxon>Bacteria</taxon>
        <taxon>Pseudomonadati</taxon>
        <taxon>Planctomycetota</taxon>
        <taxon>Planctomycetia</taxon>
        <taxon>Isosphaerales</taxon>
        <taxon>Isosphaeraceae</taxon>
        <taxon>Paludisphaera</taxon>
    </lineage>
</organism>
<dbReference type="EMBL" id="CP019082">
    <property type="protein sequence ID" value="APW60130.1"/>
    <property type="molecule type" value="Genomic_DNA"/>
</dbReference>
<evidence type="ECO:0000313" key="3">
    <source>
        <dbReference type="Proteomes" id="UP000186309"/>
    </source>
</evidence>
<protein>
    <submittedName>
        <fullName evidence="2">Uncharacterized protein</fullName>
    </submittedName>
</protein>
<feature type="transmembrane region" description="Helical" evidence="1">
    <location>
        <begin position="114"/>
        <end position="137"/>
    </location>
</feature>
<dbReference type="RefSeq" id="WP_076344558.1">
    <property type="nucleotide sequence ID" value="NZ_CP019082.1"/>
</dbReference>